<name>A0A6I4IRM7_9SPHI</name>
<proteinExistence type="predicted"/>
<accession>A0A6I4IRM7</accession>
<dbReference type="EMBL" id="WQLA01000008">
    <property type="protein sequence ID" value="MVN93134.1"/>
    <property type="molecule type" value="Genomic_DNA"/>
</dbReference>
<dbReference type="AlphaFoldDB" id="A0A6I4IRM7"/>
<organism evidence="1 2">
    <name type="scientific">Mucilaginibacter aquatilis</name>
    <dbReference type="NCBI Taxonomy" id="1517760"/>
    <lineage>
        <taxon>Bacteria</taxon>
        <taxon>Pseudomonadati</taxon>
        <taxon>Bacteroidota</taxon>
        <taxon>Sphingobacteriia</taxon>
        <taxon>Sphingobacteriales</taxon>
        <taxon>Sphingobacteriaceae</taxon>
        <taxon>Mucilaginibacter</taxon>
    </lineage>
</organism>
<keyword evidence="2" id="KW-1185">Reference proteome</keyword>
<dbReference type="Proteomes" id="UP000434850">
    <property type="component" value="Unassembled WGS sequence"/>
</dbReference>
<comment type="caution">
    <text evidence="1">The sequence shown here is derived from an EMBL/GenBank/DDBJ whole genome shotgun (WGS) entry which is preliminary data.</text>
</comment>
<reference evidence="1 2" key="1">
    <citation type="submission" date="2019-12" db="EMBL/GenBank/DDBJ databases">
        <title>Mucilaginibacter sp. HME9299 genome sequencing and assembly.</title>
        <authorList>
            <person name="Kang H."/>
            <person name="Kim H."/>
            <person name="Joh K."/>
        </authorList>
    </citation>
    <scope>NUCLEOTIDE SEQUENCE [LARGE SCALE GENOMIC DNA]</scope>
    <source>
        <strain evidence="1 2">HME9299</strain>
    </source>
</reference>
<evidence type="ECO:0000313" key="2">
    <source>
        <dbReference type="Proteomes" id="UP000434850"/>
    </source>
</evidence>
<evidence type="ECO:0000313" key="1">
    <source>
        <dbReference type="EMBL" id="MVN93134.1"/>
    </source>
</evidence>
<gene>
    <name evidence="1" type="ORF">GO816_18525</name>
</gene>
<dbReference type="OrthoDB" id="796306at2"/>
<sequence>MNLNIEKAQHLTNSDILATRALFYRYGSWLLGYIVEIVKDHEVAEQYLADIFKEVPYKLNELNSTGSDSWKQLRMLAQARLKTAYNRNLSGKELFSERLKFDGVVSGLTIEQQIVFCGVYYYQKSTAILAHELNLTDAEVKKILREAFIMMKNG</sequence>
<protein>
    <recommendedName>
        <fullName evidence="3">Sigma-70 family RNA polymerase sigma factor</fullName>
    </recommendedName>
</protein>
<evidence type="ECO:0008006" key="3">
    <source>
        <dbReference type="Google" id="ProtNLM"/>
    </source>
</evidence>